<dbReference type="PANTHER" id="PTHR13891">
    <property type="entry name" value="CYTOCHROME C OXIDASE ASSEMBLY FACTOR 7"/>
    <property type="match status" value="1"/>
</dbReference>
<dbReference type="InterPro" id="IPR040239">
    <property type="entry name" value="HcpB-like"/>
</dbReference>
<dbReference type="GO" id="GO:0005758">
    <property type="term" value="C:mitochondrial intermembrane space"/>
    <property type="evidence" value="ECO:0007669"/>
    <property type="project" value="TreeGrafter"/>
</dbReference>
<dbReference type="RefSeq" id="XP_017298491.1">
    <property type="nucleotide sequence ID" value="XM_017443002.2"/>
</dbReference>
<dbReference type="KEGG" id="dci:103506773"/>
<dbReference type="PaxDb" id="121845-A0A1S4E8I0"/>
<dbReference type="GeneID" id="103506773"/>
<dbReference type="SUPFAM" id="SSF81901">
    <property type="entry name" value="HCP-like"/>
    <property type="match status" value="1"/>
</dbReference>
<sequence length="178" mass="20353">MNSADEKEIQEYTKNLGIEYRFGCYSEKNPDACHLLGDFLDAIQKDPEKAMKVYKANCDESGYGRSCFQYGRLLMRDKNFSDEEKMTLTPPYFERGCQNNHAESCVMNGIGMLARAAGNTDTSLYPRVSLLIPSGNQTNCHVFRFIYSRKNGFNVQRSSEIQNIELSESSICHWIAQR</sequence>
<name>A0A1S4E8I0_DIACI</name>
<dbReference type="Proteomes" id="UP000079169">
    <property type="component" value="Unplaced"/>
</dbReference>
<dbReference type="AlphaFoldDB" id="A0A1S4E8I0"/>
<dbReference type="STRING" id="121845.A0A1S4E8I0"/>
<organism evidence="1 2">
    <name type="scientific">Diaphorina citri</name>
    <name type="common">Asian citrus psyllid</name>
    <dbReference type="NCBI Taxonomy" id="121845"/>
    <lineage>
        <taxon>Eukaryota</taxon>
        <taxon>Metazoa</taxon>
        <taxon>Ecdysozoa</taxon>
        <taxon>Arthropoda</taxon>
        <taxon>Hexapoda</taxon>
        <taxon>Insecta</taxon>
        <taxon>Pterygota</taxon>
        <taxon>Neoptera</taxon>
        <taxon>Paraneoptera</taxon>
        <taxon>Hemiptera</taxon>
        <taxon>Sternorrhyncha</taxon>
        <taxon>Psylloidea</taxon>
        <taxon>Psyllidae</taxon>
        <taxon>Diaphorininae</taxon>
        <taxon>Diaphorina</taxon>
    </lineage>
</organism>
<dbReference type="PANTHER" id="PTHR13891:SF1">
    <property type="entry name" value="CYTOCHROME C OXIDASE ASSEMBLY FACTOR 7"/>
    <property type="match status" value="1"/>
</dbReference>
<dbReference type="InterPro" id="IPR011990">
    <property type="entry name" value="TPR-like_helical_dom_sf"/>
</dbReference>
<proteinExistence type="predicted"/>
<evidence type="ECO:0000313" key="1">
    <source>
        <dbReference type="Proteomes" id="UP000079169"/>
    </source>
</evidence>
<evidence type="ECO:0000313" key="2">
    <source>
        <dbReference type="RefSeq" id="XP_017298491.1"/>
    </source>
</evidence>
<reference evidence="2" key="1">
    <citation type="submission" date="2025-08" db="UniProtKB">
        <authorList>
            <consortium name="RefSeq"/>
        </authorList>
    </citation>
    <scope>IDENTIFICATION</scope>
</reference>
<dbReference type="Gene3D" id="1.25.40.10">
    <property type="entry name" value="Tetratricopeptide repeat domain"/>
    <property type="match status" value="1"/>
</dbReference>
<accession>A0A1S4E8I0</accession>
<protein>
    <submittedName>
        <fullName evidence="2">Cytochrome c oxidase assembly factor 7 homolog</fullName>
    </submittedName>
</protein>
<keyword evidence="1" id="KW-1185">Reference proteome</keyword>
<gene>
    <name evidence="2" type="primary">LOC103506773</name>
</gene>